<evidence type="ECO:0000259" key="11">
    <source>
        <dbReference type="Pfam" id="PF10590"/>
    </source>
</evidence>
<dbReference type="NCBIfam" id="TIGR00558">
    <property type="entry name" value="pdxH"/>
    <property type="match status" value="1"/>
</dbReference>
<feature type="binding site" evidence="7 8">
    <location>
        <position position="133"/>
    </location>
    <ligand>
        <name>substrate</name>
    </ligand>
</feature>
<feature type="binding site" evidence="8">
    <location>
        <begin position="10"/>
        <end position="13"/>
    </location>
    <ligand>
        <name>substrate</name>
    </ligand>
</feature>
<comment type="catalytic activity">
    <reaction evidence="7">
        <text>pyridoxine 5'-phosphate + O2 = pyridoxal 5'-phosphate + H2O2</text>
        <dbReference type="Rhea" id="RHEA:15149"/>
        <dbReference type="ChEBI" id="CHEBI:15379"/>
        <dbReference type="ChEBI" id="CHEBI:16240"/>
        <dbReference type="ChEBI" id="CHEBI:58589"/>
        <dbReference type="ChEBI" id="CHEBI:597326"/>
        <dbReference type="EC" id="1.4.3.5"/>
    </reaction>
</comment>
<feature type="binding site" evidence="7 8">
    <location>
        <begin position="192"/>
        <end position="194"/>
    </location>
    <ligand>
        <name>substrate</name>
    </ligand>
</feature>
<dbReference type="AlphaFoldDB" id="A0AA46TKB0"/>
<dbReference type="HAMAP" id="MF_01629">
    <property type="entry name" value="PdxH"/>
    <property type="match status" value="1"/>
</dbReference>
<feature type="binding site" evidence="7 9">
    <location>
        <begin position="142"/>
        <end position="143"/>
    </location>
    <ligand>
        <name>FMN</name>
        <dbReference type="ChEBI" id="CHEBI:58210"/>
    </ligand>
</feature>
<dbReference type="KEGG" id="sgrg:L0C25_06380"/>
<feature type="binding site" evidence="7 8">
    <location>
        <position position="68"/>
    </location>
    <ligand>
        <name>substrate</name>
    </ligand>
</feature>
<dbReference type="EC" id="1.4.3.5" evidence="7"/>
<keyword evidence="13" id="KW-1185">Reference proteome</keyword>
<dbReference type="NCBIfam" id="NF004231">
    <property type="entry name" value="PRK05679.1"/>
    <property type="match status" value="1"/>
</dbReference>
<evidence type="ECO:0000256" key="8">
    <source>
        <dbReference type="PIRSR" id="PIRSR000190-1"/>
    </source>
</evidence>
<dbReference type="SUPFAM" id="SSF50475">
    <property type="entry name" value="FMN-binding split barrel"/>
    <property type="match status" value="1"/>
</dbReference>
<evidence type="ECO:0000256" key="1">
    <source>
        <dbReference type="ARBA" id="ARBA00007301"/>
    </source>
</evidence>
<comment type="catalytic activity">
    <reaction evidence="7">
        <text>pyridoxamine 5'-phosphate + O2 + H2O = pyridoxal 5'-phosphate + H2O2 + NH4(+)</text>
        <dbReference type="Rhea" id="RHEA:15817"/>
        <dbReference type="ChEBI" id="CHEBI:15377"/>
        <dbReference type="ChEBI" id="CHEBI:15379"/>
        <dbReference type="ChEBI" id="CHEBI:16240"/>
        <dbReference type="ChEBI" id="CHEBI:28938"/>
        <dbReference type="ChEBI" id="CHEBI:58451"/>
        <dbReference type="ChEBI" id="CHEBI:597326"/>
        <dbReference type="EC" id="1.4.3.5"/>
    </reaction>
</comment>
<dbReference type="GO" id="GO:0008615">
    <property type="term" value="P:pyridoxine biosynthetic process"/>
    <property type="evidence" value="ECO:0007669"/>
    <property type="project" value="UniProtKB-UniRule"/>
</dbReference>
<comment type="cofactor">
    <cofactor evidence="7 9">
        <name>FMN</name>
        <dbReference type="ChEBI" id="CHEBI:58210"/>
    </cofactor>
    <text evidence="7 9">Binds 1 FMN per subunit.</text>
</comment>
<comment type="pathway">
    <text evidence="7">Cofactor metabolism; pyridoxal 5'-phosphate salvage; pyridoxal 5'-phosphate from pyridoxine 5'-phosphate: step 1/1.</text>
</comment>
<evidence type="ECO:0000256" key="4">
    <source>
        <dbReference type="ARBA" id="ARBA00022643"/>
    </source>
</evidence>
<sequence length="213" mass="23438">MSSIDMSRIRNEYARSGLAESDAGDDPIALFDVWMAEAVAAGLHEPTAMALATASPDGKPSVRIVLLKGIDGDGVRFYTNYESRKGEELESNPYAALTMLWHQIERQVRIEGTVARTSPGDSDAYFASRPHGSQLGAVASPQSRAIADRGVLDEHYADAAAAYPDGVSRPAYWGGYLVRPESVEFWQGRESRMHDRIKFTRAPSGWHRERLAP</sequence>
<feature type="domain" description="Pyridoxamine 5'-phosphate oxidase N-terminal" evidence="10">
    <location>
        <begin position="36"/>
        <end position="152"/>
    </location>
</feature>
<evidence type="ECO:0000256" key="9">
    <source>
        <dbReference type="PIRSR" id="PIRSR000190-2"/>
    </source>
</evidence>
<dbReference type="InterPro" id="IPR019576">
    <property type="entry name" value="Pyridoxamine_oxidase_dimer_C"/>
</dbReference>
<feature type="binding site" evidence="7 9">
    <location>
        <begin position="78"/>
        <end position="79"/>
    </location>
    <ligand>
        <name>FMN</name>
        <dbReference type="ChEBI" id="CHEBI:58210"/>
    </ligand>
</feature>
<dbReference type="PROSITE" id="PS01064">
    <property type="entry name" value="PYRIDOX_OXIDASE"/>
    <property type="match status" value="1"/>
</dbReference>
<dbReference type="InterPro" id="IPR011576">
    <property type="entry name" value="Pyridox_Oxase_N"/>
</dbReference>
<evidence type="ECO:0000313" key="12">
    <source>
        <dbReference type="EMBL" id="UYM06693.1"/>
    </source>
</evidence>
<feature type="binding site" evidence="7 9">
    <location>
        <position position="84"/>
    </location>
    <ligand>
        <name>FMN</name>
        <dbReference type="ChEBI" id="CHEBI:58210"/>
    </ligand>
</feature>
<proteinExistence type="inferred from homology"/>
<dbReference type="PIRSF" id="PIRSF000190">
    <property type="entry name" value="Pyd_amn-ph_oxd"/>
    <property type="match status" value="1"/>
</dbReference>
<dbReference type="PANTHER" id="PTHR10851:SF0">
    <property type="entry name" value="PYRIDOXINE-5'-PHOSPHATE OXIDASE"/>
    <property type="match status" value="1"/>
</dbReference>
<keyword evidence="6 7" id="KW-0664">Pyridoxine biosynthesis</keyword>
<dbReference type="Gene3D" id="2.30.110.10">
    <property type="entry name" value="Electron Transport, Fmn-binding Protein, Chain A"/>
    <property type="match status" value="1"/>
</dbReference>
<comment type="pathway">
    <text evidence="7">Cofactor metabolism; pyridoxal 5'-phosphate salvage; pyridoxal 5'-phosphate from pyridoxamine 5'-phosphate: step 1/1.</text>
</comment>
<evidence type="ECO:0000259" key="10">
    <source>
        <dbReference type="Pfam" id="PF01243"/>
    </source>
</evidence>
<protein>
    <recommendedName>
        <fullName evidence="7">Pyridoxine/pyridoxamine 5'-phosphate oxidase</fullName>
        <ecNumber evidence="7">1.4.3.5</ecNumber>
    </recommendedName>
    <alternativeName>
        <fullName evidence="7">PNP/PMP oxidase</fullName>
        <shortName evidence="7">PNPOx</shortName>
    </alternativeName>
    <alternativeName>
        <fullName evidence="7">Pyridoxal 5'-phosphate synthase</fullName>
    </alternativeName>
</protein>
<dbReference type="Pfam" id="PF01243">
    <property type="entry name" value="PNPOx_N"/>
    <property type="match status" value="1"/>
</dbReference>
<dbReference type="InterPro" id="IPR019740">
    <property type="entry name" value="Pyridox_Oxase_CS"/>
</dbReference>
<evidence type="ECO:0000256" key="3">
    <source>
        <dbReference type="ARBA" id="ARBA00022630"/>
    </source>
</evidence>
<dbReference type="RefSeq" id="WP_271635611.1">
    <property type="nucleotide sequence ID" value="NZ_CP094970.1"/>
</dbReference>
<comment type="function">
    <text evidence="7">Catalyzes the oxidation of either pyridoxine 5'-phosphate (PNP) or pyridoxamine 5'-phosphate (PMP) into pyridoxal 5'-phosphate (PLP).</text>
</comment>
<feature type="binding site" evidence="7 8">
    <location>
        <position position="129"/>
    </location>
    <ligand>
        <name>substrate</name>
    </ligand>
</feature>
<evidence type="ECO:0000256" key="6">
    <source>
        <dbReference type="ARBA" id="ARBA00023096"/>
    </source>
</evidence>
<feature type="binding site" evidence="7 9">
    <location>
        <position position="196"/>
    </location>
    <ligand>
        <name>FMN</name>
        <dbReference type="ChEBI" id="CHEBI:58210"/>
    </ligand>
</feature>
<evidence type="ECO:0000256" key="5">
    <source>
        <dbReference type="ARBA" id="ARBA00023002"/>
    </source>
</evidence>
<reference evidence="12" key="1">
    <citation type="submission" date="2022-01" db="EMBL/GenBank/DDBJ databases">
        <title>Nocardioidaceae gen. sp. A5X3R13.</title>
        <authorList>
            <person name="Lopez Marin M.A."/>
            <person name="Uhlik O."/>
        </authorList>
    </citation>
    <scope>NUCLEOTIDE SEQUENCE</scope>
    <source>
        <strain evidence="12">A5X3R13</strain>
    </source>
</reference>
<keyword evidence="3 7" id="KW-0285">Flavoprotein</keyword>
<gene>
    <name evidence="7 12" type="primary">pdxH</name>
    <name evidence="12" type="ORF">L0C25_06380</name>
</gene>
<evidence type="ECO:0000256" key="2">
    <source>
        <dbReference type="ARBA" id="ARBA00011738"/>
    </source>
</evidence>
<comment type="similarity">
    <text evidence="1 7">Belongs to the pyridoxamine 5'-phosphate oxidase family.</text>
</comment>
<dbReference type="InterPro" id="IPR000659">
    <property type="entry name" value="Pyridox_Oxase"/>
</dbReference>
<accession>A0AA46TKB0</accession>
<dbReference type="PANTHER" id="PTHR10851">
    <property type="entry name" value="PYRIDOXINE-5-PHOSPHATE OXIDASE"/>
    <property type="match status" value="1"/>
</dbReference>
<dbReference type="GO" id="GO:0010181">
    <property type="term" value="F:FMN binding"/>
    <property type="evidence" value="ECO:0007669"/>
    <property type="project" value="UniProtKB-UniRule"/>
</dbReference>
<evidence type="ECO:0000313" key="13">
    <source>
        <dbReference type="Proteomes" id="UP001164390"/>
    </source>
</evidence>
<feature type="binding site" evidence="7 8">
    <location>
        <position position="125"/>
    </location>
    <ligand>
        <name>substrate</name>
    </ligand>
</feature>
<dbReference type="FunFam" id="2.30.110.10:FF:000020">
    <property type="entry name" value="PNPO isoform 11"/>
    <property type="match status" value="1"/>
</dbReference>
<keyword evidence="5 7" id="KW-0560">Oxidoreductase</keyword>
<feature type="binding site" evidence="7 9">
    <location>
        <position position="107"/>
    </location>
    <ligand>
        <name>FMN</name>
        <dbReference type="ChEBI" id="CHEBI:58210"/>
    </ligand>
</feature>
<organism evidence="12 13">
    <name type="scientific">Solicola gregarius</name>
    <dbReference type="NCBI Taxonomy" id="2908642"/>
    <lineage>
        <taxon>Bacteria</taxon>
        <taxon>Bacillati</taxon>
        <taxon>Actinomycetota</taxon>
        <taxon>Actinomycetes</taxon>
        <taxon>Propionibacteriales</taxon>
        <taxon>Nocardioidaceae</taxon>
        <taxon>Solicola</taxon>
    </lineage>
</organism>
<dbReference type="EMBL" id="CP094970">
    <property type="protein sequence ID" value="UYM06693.1"/>
    <property type="molecule type" value="Genomic_DNA"/>
</dbReference>
<dbReference type="GO" id="GO:0004733">
    <property type="term" value="F:pyridoxamine phosphate oxidase activity"/>
    <property type="evidence" value="ECO:0007669"/>
    <property type="project" value="UniProtKB-UniRule"/>
</dbReference>
<comment type="subunit">
    <text evidence="2 7">Homodimer.</text>
</comment>
<dbReference type="Proteomes" id="UP001164390">
    <property type="component" value="Chromosome"/>
</dbReference>
<dbReference type="InterPro" id="IPR012349">
    <property type="entry name" value="Split_barrel_FMN-bd"/>
</dbReference>
<feature type="binding site" evidence="7 9">
    <location>
        <position position="85"/>
    </location>
    <ligand>
        <name>FMN</name>
        <dbReference type="ChEBI" id="CHEBI:58210"/>
    </ligand>
</feature>
<feature type="domain" description="Pyridoxine 5'-phosphate oxidase dimerisation C-terminal" evidence="11">
    <location>
        <begin position="173"/>
        <end position="213"/>
    </location>
</feature>
<dbReference type="Pfam" id="PF10590">
    <property type="entry name" value="PNP_phzG_C"/>
    <property type="match status" value="1"/>
</dbReference>
<feature type="binding site" evidence="7 9">
    <location>
        <begin position="63"/>
        <end position="68"/>
    </location>
    <ligand>
        <name>FMN</name>
        <dbReference type="ChEBI" id="CHEBI:58210"/>
    </ligand>
</feature>
<name>A0AA46TKB0_9ACTN</name>
<keyword evidence="4 7" id="KW-0288">FMN</keyword>
<feature type="binding site" evidence="7 9">
    <location>
        <position position="186"/>
    </location>
    <ligand>
        <name>FMN</name>
        <dbReference type="ChEBI" id="CHEBI:58210"/>
    </ligand>
</feature>
<evidence type="ECO:0000256" key="7">
    <source>
        <dbReference type="HAMAP-Rule" id="MF_01629"/>
    </source>
</evidence>